<dbReference type="OMA" id="NDRRFER"/>
<reference evidence="3 4" key="2">
    <citation type="submission" date="2013-11" db="EMBL/GenBank/DDBJ databases">
        <title>The Genome Sequence of Phytophthora parasitica INRA-310.</title>
        <authorList>
            <consortium name="The Broad Institute Genomics Platform"/>
            <person name="Russ C."/>
            <person name="Tyler B."/>
            <person name="Panabieres F."/>
            <person name="Shan W."/>
            <person name="Tripathy S."/>
            <person name="Grunwald N."/>
            <person name="Machado M."/>
            <person name="Johnson C.S."/>
            <person name="Arredondo F."/>
            <person name="Hong C."/>
            <person name="Coffey M."/>
            <person name="Young S.K."/>
            <person name="Zeng Q."/>
            <person name="Gargeya S."/>
            <person name="Fitzgerald M."/>
            <person name="Abouelleil A."/>
            <person name="Alvarado L."/>
            <person name="Chapman S.B."/>
            <person name="Gainer-Dewar J."/>
            <person name="Goldberg J."/>
            <person name="Griggs A."/>
            <person name="Gujja S."/>
            <person name="Hansen M."/>
            <person name="Howarth C."/>
            <person name="Imamovic A."/>
            <person name="Ireland A."/>
            <person name="Larimer J."/>
            <person name="McCowan C."/>
            <person name="Murphy C."/>
            <person name="Pearson M."/>
            <person name="Poon T.W."/>
            <person name="Priest M."/>
            <person name="Roberts A."/>
            <person name="Saif S."/>
            <person name="Shea T."/>
            <person name="Sykes S."/>
            <person name="Wortman J."/>
            <person name="Nusbaum C."/>
            <person name="Birren B."/>
        </authorList>
    </citation>
    <scope>NUCLEOTIDE SEQUENCE [LARGE SCALE GENOMIC DNA]</scope>
    <source>
        <strain evidence="3 4">INRA-310</strain>
    </source>
</reference>
<dbReference type="AlphaFoldDB" id="W2QAZ1"/>
<protein>
    <recommendedName>
        <fullName evidence="2">Chromo domain-containing protein</fullName>
    </recommendedName>
</protein>
<accession>W2QAZ1</accession>
<proteinExistence type="predicted"/>
<evidence type="ECO:0000313" key="3">
    <source>
        <dbReference type="EMBL" id="ETN09440.1"/>
    </source>
</evidence>
<organism evidence="3 4">
    <name type="scientific">Phytophthora nicotianae (strain INRA-310)</name>
    <name type="common">Phytophthora parasitica</name>
    <dbReference type="NCBI Taxonomy" id="761204"/>
    <lineage>
        <taxon>Eukaryota</taxon>
        <taxon>Sar</taxon>
        <taxon>Stramenopiles</taxon>
        <taxon>Oomycota</taxon>
        <taxon>Peronosporomycetes</taxon>
        <taxon>Peronosporales</taxon>
        <taxon>Peronosporaceae</taxon>
        <taxon>Phytophthora</taxon>
    </lineage>
</organism>
<dbReference type="Gene3D" id="2.40.50.40">
    <property type="match status" value="1"/>
</dbReference>
<dbReference type="EMBL" id="KI669585">
    <property type="protein sequence ID" value="ETN09440.1"/>
    <property type="molecule type" value="Genomic_DNA"/>
</dbReference>
<dbReference type="PROSITE" id="PS50013">
    <property type="entry name" value="CHROMO_2"/>
    <property type="match status" value="1"/>
</dbReference>
<sequence length="220" mass="25677">MDKRQKELLEIPVHPPAVSTWLGNFRKSIRDLHKPMTQERERQTVRNQRAQRPARSPNFDVGDFVLRSRVDQKHYEKLLVTWVGPYQVVRADKHYFAVLHLLTGEEVDVHPSRLKFYADHSLQVTEELRNHIAAQGLMLSVAELKEARWNKAKKDYEVLVSWKGLESIEGSWEVSKQLSTDIPVLLTQFASRSNDRRFERHVAAQIKPKPRPTDRSQLKA</sequence>
<feature type="region of interest" description="Disordered" evidence="1">
    <location>
        <begin position="34"/>
        <end position="55"/>
    </location>
</feature>
<evidence type="ECO:0000313" key="4">
    <source>
        <dbReference type="Proteomes" id="UP000018817"/>
    </source>
</evidence>
<dbReference type="Proteomes" id="UP000018817">
    <property type="component" value="Unassembled WGS sequence"/>
</dbReference>
<feature type="domain" description="Chromo" evidence="2">
    <location>
        <begin position="139"/>
        <end position="201"/>
    </location>
</feature>
<gene>
    <name evidence="3" type="ORF">PPTG_11836</name>
</gene>
<evidence type="ECO:0000256" key="1">
    <source>
        <dbReference type="SAM" id="MobiDB-lite"/>
    </source>
</evidence>
<dbReference type="GeneID" id="20181351"/>
<dbReference type="OrthoDB" id="122965at2759"/>
<name>W2QAZ1_PHYN3</name>
<dbReference type="SUPFAM" id="SSF54160">
    <property type="entry name" value="Chromo domain-like"/>
    <property type="match status" value="1"/>
</dbReference>
<dbReference type="RefSeq" id="XP_008905273.1">
    <property type="nucleotide sequence ID" value="XM_008907025.1"/>
</dbReference>
<dbReference type="InterPro" id="IPR016197">
    <property type="entry name" value="Chromo-like_dom_sf"/>
</dbReference>
<dbReference type="VEuPathDB" id="FungiDB:PPTG_11836"/>
<evidence type="ECO:0000259" key="2">
    <source>
        <dbReference type="PROSITE" id="PS50013"/>
    </source>
</evidence>
<reference evidence="4" key="1">
    <citation type="submission" date="2011-12" db="EMBL/GenBank/DDBJ databases">
        <authorList>
            <consortium name="The Broad Institute Genome Sequencing Platform"/>
            <person name="Russ C."/>
            <person name="Tyler B."/>
            <person name="Panabieres F."/>
            <person name="Shan W."/>
            <person name="Tripathy S."/>
            <person name="Grunwald N."/>
            <person name="Machado M."/>
            <person name="Young S.K."/>
            <person name="Zeng Q."/>
            <person name="Gargeya S."/>
            <person name="Fitzgerald M."/>
            <person name="Haas B."/>
            <person name="Abouelleil A."/>
            <person name="Alvarado L."/>
            <person name="Arachchi H.M."/>
            <person name="Berlin A."/>
            <person name="Chapman S.B."/>
            <person name="Gearin G."/>
            <person name="Goldberg J."/>
            <person name="Griggs A."/>
            <person name="Gujja S."/>
            <person name="Hansen M."/>
            <person name="Heiman D."/>
            <person name="Howarth C."/>
            <person name="Larimer J."/>
            <person name="Lui A."/>
            <person name="MacDonald P.J.P."/>
            <person name="McCowen C."/>
            <person name="Montmayeur A."/>
            <person name="Murphy C."/>
            <person name="Neiman D."/>
            <person name="Pearson M."/>
            <person name="Priest M."/>
            <person name="Roberts A."/>
            <person name="Saif S."/>
            <person name="Shea T."/>
            <person name="Sisk P."/>
            <person name="Stolte C."/>
            <person name="Sykes S."/>
            <person name="Wortman J."/>
            <person name="Nusbaum C."/>
            <person name="Birren B."/>
        </authorList>
    </citation>
    <scope>NUCLEOTIDE SEQUENCE [LARGE SCALE GENOMIC DNA]</scope>
    <source>
        <strain evidence="4">INRA-310</strain>
    </source>
</reference>
<dbReference type="InterPro" id="IPR000953">
    <property type="entry name" value="Chromo/chromo_shadow_dom"/>
</dbReference>
<feature type="compositionally biased region" description="Basic and acidic residues" evidence="1">
    <location>
        <begin position="34"/>
        <end position="44"/>
    </location>
</feature>